<evidence type="ECO:0000256" key="1">
    <source>
        <dbReference type="SAM" id="MobiDB-lite"/>
    </source>
</evidence>
<feature type="compositionally biased region" description="Polar residues" evidence="1">
    <location>
        <begin position="81"/>
        <end position="106"/>
    </location>
</feature>
<accession>A0ABX1LTL9</accession>
<keyword evidence="2" id="KW-0472">Membrane</keyword>
<evidence type="ECO:0000313" key="4">
    <source>
        <dbReference type="Proteomes" id="UP000738376"/>
    </source>
</evidence>
<evidence type="ECO:0000256" key="2">
    <source>
        <dbReference type="SAM" id="Phobius"/>
    </source>
</evidence>
<organism evidence="3 4">
    <name type="scientific">Pseudanabaena yagii GIHE-NHR1</name>
    <dbReference type="NCBI Taxonomy" id="2722753"/>
    <lineage>
        <taxon>Bacteria</taxon>
        <taxon>Bacillati</taxon>
        <taxon>Cyanobacteriota</taxon>
        <taxon>Cyanophyceae</taxon>
        <taxon>Pseudanabaenales</taxon>
        <taxon>Pseudanabaenaceae</taxon>
        <taxon>Pseudanabaena</taxon>
        <taxon>Pseudanabaena yagii</taxon>
    </lineage>
</organism>
<reference evidence="3 4" key="1">
    <citation type="submission" date="2020-03" db="EMBL/GenBank/DDBJ databases">
        <title>Draft Genome Sequence of 2-Methylisoborneol Producing Pseudanabaena yagii Strain GIHE-NHR1 Isolated from North Han River in South Korea.</title>
        <authorList>
            <person name="Jeong J."/>
        </authorList>
    </citation>
    <scope>NUCLEOTIDE SEQUENCE [LARGE SCALE GENOMIC DNA]</scope>
    <source>
        <strain evidence="3 4">GIHE-NHR1</strain>
    </source>
</reference>
<keyword evidence="2" id="KW-0812">Transmembrane</keyword>
<keyword evidence="4" id="KW-1185">Reference proteome</keyword>
<feature type="transmembrane region" description="Helical" evidence="2">
    <location>
        <begin position="6"/>
        <end position="24"/>
    </location>
</feature>
<keyword evidence="2" id="KW-1133">Transmembrane helix</keyword>
<evidence type="ECO:0000313" key="3">
    <source>
        <dbReference type="EMBL" id="NMF58836.1"/>
    </source>
</evidence>
<feature type="region of interest" description="Disordered" evidence="1">
    <location>
        <begin position="50"/>
        <end position="114"/>
    </location>
</feature>
<protein>
    <submittedName>
        <fullName evidence="3">Uncharacterized protein</fullName>
    </submittedName>
</protein>
<comment type="caution">
    <text evidence="3">The sequence shown here is derived from an EMBL/GenBank/DDBJ whole genome shotgun (WGS) entry which is preliminary data.</text>
</comment>
<sequence>METVWIVIVIAVALVVIVFLFMLGSGRIGRFSGIAKVKHGNTEFEGEAKFEESKLKRAPSRTSVSGNVITGDGHKIKAPKENTSVDNNRVSGKNNTIEVFDENTSLRSEHEDKS</sequence>
<dbReference type="EMBL" id="JAAVJL010000001">
    <property type="protein sequence ID" value="NMF58836.1"/>
    <property type="molecule type" value="Genomic_DNA"/>
</dbReference>
<gene>
    <name evidence="3" type="ORF">HC246_12575</name>
</gene>
<dbReference type="Proteomes" id="UP000738376">
    <property type="component" value="Unassembled WGS sequence"/>
</dbReference>
<proteinExistence type="predicted"/>
<name>A0ABX1LTL9_9CYAN</name>
<dbReference type="RefSeq" id="WP_169363687.1">
    <property type="nucleotide sequence ID" value="NZ_JAAVJL010000001.1"/>
</dbReference>